<feature type="transmembrane region" description="Helical" evidence="25">
    <location>
        <begin position="98"/>
        <end position="120"/>
    </location>
</feature>
<comment type="catalytic activity">
    <reaction evidence="17">
        <text>L-arginyl-glycine(out) = L-arginyl-glycine(in)</text>
        <dbReference type="Rhea" id="RHEA:79391"/>
        <dbReference type="ChEBI" id="CHEBI:229955"/>
    </reaction>
</comment>
<evidence type="ECO:0000256" key="7">
    <source>
        <dbReference type="ARBA" id="ARBA00023228"/>
    </source>
</evidence>
<comment type="catalytic activity">
    <reaction evidence="16">
        <text>L-lysyl-L-lysine(out) = L-lysyl-L-lysine(in)</text>
        <dbReference type="Rhea" id="RHEA:79403"/>
        <dbReference type="ChEBI" id="CHEBI:229956"/>
    </reaction>
</comment>
<dbReference type="GO" id="GO:0022857">
    <property type="term" value="F:transmembrane transporter activity"/>
    <property type="evidence" value="ECO:0007669"/>
    <property type="project" value="InterPro"/>
</dbReference>
<evidence type="ECO:0000256" key="20">
    <source>
        <dbReference type="ARBA" id="ARBA00044924"/>
    </source>
</evidence>
<dbReference type="PANTHER" id="PTHR23512:SF3">
    <property type="entry name" value="MAJOR FACILITATOR SUPERFAMILY DOMAIN-CONTAINING PROTEIN 1"/>
    <property type="match status" value="1"/>
</dbReference>
<evidence type="ECO:0000256" key="6">
    <source>
        <dbReference type="ARBA" id="ARBA00023136"/>
    </source>
</evidence>
<protein>
    <recommendedName>
        <fullName evidence="21">Lysosomal dipeptide transporter MFSD1</fullName>
    </recommendedName>
    <alternativeName>
        <fullName evidence="22">Major facilitator superfamily domain-containing protein 1</fullName>
    </alternativeName>
</protein>
<evidence type="ECO:0000256" key="18">
    <source>
        <dbReference type="ARBA" id="ARBA00044912"/>
    </source>
</evidence>
<comment type="caution">
    <text evidence="27">The sequence shown here is derived from an EMBL/GenBank/DDBJ whole genome shotgun (WGS) entry which is preliminary data.</text>
</comment>
<evidence type="ECO:0000256" key="2">
    <source>
        <dbReference type="ARBA" id="ARBA00008335"/>
    </source>
</evidence>
<evidence type="ECO:0000256" key="12">
    <source>
        <dbReference type="ARBA" id="ARBA00044891"/>
    </source>
</evidence>
<evidence type="ECO:0000313" key="27">
    <source>
        <dbReference type="EMBL" id="OMJ84615.1"/>
    </source>
</evidence>
<comment type="catalytic activity">
    <reaction evidence="18">
        <text>L-histidyl-L-alpha-amino acid(out) = L-histidyl-L-alpha-amino acid(in)</text>
        <dbReference type="Rhea" id="RHEA:79379"/>
        <dbReference type="ChEBI" id="CHEBI:229964"/>
    </reaction>
</comment>
<evidence type="ECO:0000256" key="17">
    <source>
        <dbReference type="ARBA" id="ARBA00044903"/>
    </source>
</evidence>
<comment type="catalytic activity">
    <reaction evidence="13">
        <text>L-alpha-aminoacyl-L-lysine(out) = L-alpha-aminoacyl-L-lysine(in)</text>
        <dbReference type="Rhea" id="RHEA:79383"/>
        <dbReference type="ChEBI" id="CHEBI:229966"/>
    </reaction>
</comment>
<name>A0A1R2C6Q9_9CILI</name>
<comment type="subunit">
    <text evidence="24">Homodimer. Interacts with lysosomal protein GLMP (via lumenal domain); the interaction starts while both proteins are still in the endoplasmic reticulum and is required for stabilization of MFSD1 in lysosomes but has no direct effect on its targeting to lysosomes or transporter activity.</text>
</comment>
<evidence type="ECO:0000313" key="28">
    <source>
        <dbReference type="Proteomes" id="UP000187209"/>
    </source>
</evidence>
<feature type="transmembrane region" description="Helical" evidence="25">
    <location>
        <begin position="31"/>
        <end position="48"/>
    </location>
</feature>
<evidence type="ECO:0000256" key="10">
    <source>
        <dbReference type="ARBA" id="ARBA00044881"/>
    </source>
</evidence>
<dbReference type="Gene3D" id="1.20.1250.20">
    <property type="entry name" value="MFS general substrate transporter like domains"/>
    <property type="match status" value="2"/>
</dbReference>
<proteinExistence type="inferred from homology"/>
<evidence type="ECO:0000256" key="9">
    <source>
        <dbReference type="ARBA" id="ARBA00044878"/>
    </source>
</evidence>
<organism evidence="27 28">
    <name type="scientific">Stentor coeruleus</name>
    <dbReference type="NCBI Taxonomy" id="5963"/>
    <lineage>
        <taxon>Eukaryota</taxon>
        <taxon>Sar</taxon>
        <taxon>Alveolata</taxon>
        <taxon>Ciliophora</taxon>
        <taxon>Postciliodesmatophora</taxon>
        <taxon>Heterotrichea</taxon>
        <taxon>Heterotrichida</taxon>
        <taxon>Stentoridae</taxon>
        <taxon>Stentor</taxon>
    </lineage>
</organism>
<gene>
    <name evidence="27" type="ORF">SteCoe_14206</name>
</gene>
<evidence type="ECO:0000256" key="14">
    <source>
        <dbReference type="ARBA" id="ARBA00044898"/>
    </source>
</evidence>
<comment type="function">
    <text evidence="23">Lysosomal dipeptide uniporter that selectively exports lysine, arginine or histidine-containing dipeptides with a net positive charge from the lysosome lumen into the cytosol. Could play a role in a specific type of protein O-glycosylation indirectly regulating macrophages migration and tissue invasion. Also essential for liver homeostasis.</text>
</comment>
<comment type="catalytic activity">
    <reaction evidence="15">
        <text>L-arginyl-L-alpha-amino acid(out) = L-arginyl-L-alpha-amino acid(in)</text>
        <dbReference type="Rhea" id="RHEA:79371"/>
        <dbReference type="ChEBI" id="CHEBI:84315"/>
    </reaction>
</comment>
<dbReference type="Pfam" id="PF07690">
    <property type="entry name" value="MFS_1"/>
    <property type="match status" value="1"/>
</dbReference>
<dbReference type="OrthoDB" id="424834at2759"/>
<keyword evidence="4 25" id="KW-0812">Transmembrane</keyword>
<comment type="catalytic activity">
    <reaction evidence="11">
        <text>L-alpha-aminoacyl-L-histidine(out) = L-alpha-aminoacyl-L-histidine(in)</text>
        <dbReference type="Rhea" id="RHEA:79375"/>
        <dbReference type="ChEBI" id="CHEBI:229967"/>
    </reaction>
</comment>
<comment type="similarity">
    <text evidence="2">Belongs to the major facilitator superfamily.</text>
</comment>
<evidence type="ECO:0000256" key="1">
    <source>
        <dbReference type="ARBA" id="ARBA00004155"/>
    </source>
</evidence>
<dbReference type="SUPFAM" id="SSF103473">
    <property type="entry name" value="MFS general substrate transporter"/>
    <property type="match status" value="1"/>
</dbReference>
<feature type="transmembrane region" description="Helical" evidence="25">
    <location>
        <begin position="373"/>
        <end position="396"/>
    </location>
</feature>
<feature type="transmembrane region" description="Helical" evidence="25">
    <location>
        <begin position="338"/>
        <end position="361"/>
    </location>
</feature>
<evidence type="ECO:0000256" key="19">
    <source>
        <dbReference type="ARBA" id="ARBA00044919"/>
    </source>
</evidence>
<evidence type="ECO:0000259" key="26">
    <source>
        <dbReference type="PROSITE" id="PS50850"/>
    </source>
</evidence>
<comment type="catalytic activity">
    <reaction evidence="19">
        <text>L-alanyl-L-lysine(out) = L-alanyl-L-lysine(in)</text>
        <dbReference type="Rhea" id="RHEA:79415"/>
        <dbReference type="ChEBI" id="CHEBI:192470"/>
    </reaction>
</comment>
<keyword evidence="28" id="KW-1185">Reference proteome</keyword>
<feature type="transmembrane region" description="Helical" evidence="25">
    <location>
        <begin position="244"/>
        <end position="267"/>
    </location>
</feature>
<evidence type="ECO:0000256" key="13">
    <source>
        <dbReference type="ARBA" id="ARBA00044893"/>
    </source>
</evidence>
<dbReference type="GO" id="GO:0005765">
    <property type="term" value="C:lysosomal membrane"/>
    <property type="evidence" value="ECO:0007669"/>
    <property type="project" value="UniProtKB-SubCell"/>
</dbReference>
<comment type="subcellular location">
    <subcellularLocation>
        <location evidence="1">Lysosome membrane</location>
        <topology evidence="1">Multi-pass membrane protein</topology>
    </subcellularLocation>
</comment>
<comment type="catalytic activity">
    <reaction evidence="14">
        <text>L-aspartyl-L-lysine(out) = L-aspartyl-L-lysine(in)</text>
        <dbReference type="Rhea" id="RHEA:79411"/>
        <dbReference type="ChEBI" id="CHEBI:229953"/>
    </reaction>
</comment>
<feature type="transmembrane region" description="Helical" evidence="25">
    <location>
        <begin position="311"/>
        <end position="332"/>
    </location>
</feature>
<evidence type="ECO:0000256" key="24">
    <source>
        <dbReference type="ARBA" id="ARBA00046376"/>
    </source>
</evidence>
<dbReference type="InterPro" id="IPR011701">
    <property type="entry name" value="MFS"/>
</dbReference>
<dbReference type="Proteomes" id="UP000187209">
    <property type="component" value="Unassembled WGS sequence"/>
</dbReference>
<comment type="catalytic activity">
    <reaction evidence="8">
        <text>L-lysyl-L-alanine(out) = L-lysyl-L-alanine(in)</text>
        <dbReference type="Rhea" id="RHEA:79399"/>
        <dbReference type="ChEBI" id="CHEBI:229954"/>
    </reaction>
</comment>
<dbReference type="InterPro" id="IPR052187">
    <property type="entry name" value="MFSD1"/>
</dbReference>
<evidence type="ECO:0000256" key="11">
    <source>
        <dbReference type="ARBA" id="ARBA00044884"/>
    </source>
</evidence>
<evidence type="ECO:0000256" key="22">
    <source>
        <dbReference type="ARBA" id="ARBA00045018"/>
    </source>
</evidence>
<feature type="domain" description="Major facilitator superfamily (MFS) profile" evidence="26">
    <location>
        <begin position="30"/>
        <end position="435"/>
    </location>
</feature>
<dbReference type="InterPro" id="IPR020846">
    <property type="entry name" value="MFS_dom"/>
</dbReference>
<comment type="catalytic activity">
    <reaction evidence="10">
        <text>L-alpha-aminoacyl-L-arginine(out) = L-alpha-aminoacyl-L-arginine(in)</text>
        <dbReference type="Rhea" id="RHEA:79367"/>
        <dbReference type="ChEBI" id="CHEBI:229968"/>
    </reaction>
</comment>
<evidence type="ECO:0000256" key="4">
    <source>
        <dbReference type="ARBA" id="ARBA00022692"/>
    </source>
</evidence>
<dbReference type="EMBL" id="MPUH01000263">
    <property type="protein sequence ID" value="OMJ84615.1"/>
    <property type="molecule type" value="Genomic_DNA"/>
</dbReference>
<evidence type="ECO:0000256" key="5">
    <source>
        <dbReference type="ARBA" id="ARBA00022989"/>
    </source>
</evidence>
<comment type="catalytic activity">
    <reaction evidence="12">
        <text>L-lysyl-L-alpha-amino acid(out) = L-lysyl-L-alpha-amino acid(in)</text>
        <dbReference type="Rhea" id="RHEA:79387"/>
        <dbReference type="ChEBI" id="CHEBI:229965"/>
    </reaction>
</comment>
<keyword evidence="5 25" id="KW-1133">Transmembrane helix</keyword>
<evidence type="ECO:0000256" key="25">
    <source>
        <dbReference type="SAM" id="Phobius"/>
    </source>
</evidence>
<comment type="catalytic activity">
    <reaction evidence="9">
        <text>L-histidyl-glycine(out) = L-histidyl-glycine(in)</text>
        <dbReference type="Rhea" id="RHEA:79395"/>
        <dbReference type="ChEBI" id="CHEBI:229957"/>
    </reaction>
</comment>
<accession>A0A1R2C6Q9</accession>
<keyword evidence="3" id="KW-0813">Transport</keyword>
<evidence type="ECO:0000256" key="21">
    <source>
        <dbReference type="ARBA" id="ARBA00044985"/>
    </source>
</evidence>
<evidence type="ECO:0000256" key="8">
    <source>
        <dbReference type="ARBA" id="ARBA00044876"/>
    </source>
</evidence>
<dbReference type="InterPro" id="IPR036259">
    <property type="entry name" value="MFS_trans_sf"/>
</dbReference>
<evidence type="ECO:0000256" key="3">
    <source>
        <dbReference type="ARBA" id="ARBA00022448"/>
    </source>
</evidence>
<comment type="catalytic activity">
    <reaction evidence="20">
        <text>L-lysyl-glycine(out) = L-lysyl-glycine(in)</text>
        <dbReference type="Rhea" id="RHEA:79407"/>
        <dbReference type="ChEBI" id="CHEBI:191202"/>
    </reaction>
</comment>
<keyword evidence="7" id="KW-0458">Lysosome</keyword>
<dbReference type="PROSITE" id="PS50850">
    <property type="entry name" value="MFS"/>
    <property type="match status" value="1"/>
</dbReference>
<feature type="transmembrane region" description="Helical" evidence="25">
    <location>
        <begin position="408"/>
        <end position="430"/>
    </location>
</feature>
<feature type="transmembrane region" description="Helical" evidence="25">
    <location>
        <begin position="279"/>
        <end position="304"/>
    </location>
</feature>
<reference evidence="27 28" key="1">
    <citation type="submission" date="2016-11" db="EMBL/GenBank/DDBJ databases">
        <title>The macronuclear genome of Stentor coeruleus: a giant cell with tiny introns.</title>
        <authorList>
            <person name="Slabodnick M."/>
            <person name="Ruby J.G."/>
            <person name="Reiff S.B."/>
            <person name="Swart E.C."/>
            <person name="Gosai S."/>
            <person name="Prabakaran S."/>
            <person name="Witkowska E."/>
            <person name="Larue G.E."/>
            <person name="Fisher S."/>
            <person name="Freeman R.M."/>
            <person name="Gunawardena J."/>
            <person name="Chu W."/>
            <person name="Stover N.A."/>
            <person name="Gregory B.D."/>
            <person name="Nowacki M."/>
            <person name="Derisi J."/>
            <person name="Roy S.W."/>
            <person name="Marshall W.F."/>
            <person name="Sood P."/>
        </authorList>
    </citation>
    <scope>NUCLEOTIDE SEQUENCE [LARGE SCALE GENOMIC DNA]</scope>
    <source>
        <strain evidence="27">WM001</strain>
    </source>
</reference>
<evidence type="ECO:0000256" key="16">
    <source>
        <dbReference type="ARBA" id="ARBA00044900"/>
    </source>
</evidence>
<evidence type="ECO:0000256" key="15">
    <source>
        <dbReference type="ARBA" id="ARBA00044899"/>
    </source>
</evidence>
<keyword evidence="6 25" id="KW-0472">Membrane</keyword>
<evidence type="ECO:0000256" key="23">
    <source>
        <dbReference type="ARBA" id="ARBA00045709"/>
    </source>
</evidence>
<feature type="transmembrane region" description="Helical" evidence="25">
    <location>
        <begin position="190"/>
        <end position="209"/>
    </location>
</feature>
<dbReference type="AlphaFoldDB" id="A0A1R2C6Q9"/>
<feature type="transmembrane region" description="Helical" evidence="25">
    <location>
        <begin position="71"/>
        <end position="91"/>
    </location>
</feature>
<sequence>MDTKNECDAEICLVTDDKPPPTDPATTRKRFLMLFLSCLLCIGSYFAYDNPAALEVQLKHKMNMSSIEYNMLYSIYSFPNIVFPLIGGFLMDKFGSRALIYASSAFVTIGQAIFAFGVSINSFPIALLGRGVFGCGGENLDIAQSVIVIGWFTGKELSMAFGLNSTLSLLGSVLNDNIEPIIVSFSNVTTGLWVGFLVCVASFIAAIFLNTMDKRRDKLLGIKEKSELPESERFRFKDIKEFSALFWILLVNCIAVDTSVYCFGYIASGFYQTRFHYDYVQAGSIMSITFFISAIFCPLIGFITDRIGKRVIFIMVSAVCVTLFHFCCMFTPDSYRPIYPILYLVLLGLGYSIYVTVYWAAISYIVEPKLIGTAFGTTYAVSNLGLVVFPILIGYIQDNSSADHGYYWVSFCLGVTGSLGIVTGVIVYIMDTKQGGILHSADPVARKKELEPSKICTIS</sequence>
<dbReference type="PANTHER" id="PTHR23512">
    <property type="entry name" value="MAJOR FACILITATOR SUPERFAMILY DOMAIN-CONTAINING PROTEIN 1"/>
    <property type="match status" value="1"/>
</dbReference>